<dbReference type="InParanoid" id="A0A212Q197"/>
<dbReference type="Proteomes" id="UP000197025">
    <property type="component" value="Unassembled WGS sequence"/>
</dbReference>
<evidence type="ECO:0000313" key="1">
    <source>
        <dbReference type="EMBL" id="SNB53066.1"/>
    </source>
</evidence>
<dbReference type="EMBL" id="FYEK01000003">
    <property type="protein sequence ID" value="SNB53066.1"/>
    <property type="molecule type" value="Genomic_DNA"/>
</dbReference>
<evidence type="ECO:0000313" key="2">
    <source>
        <dbReference type="Proteomes" id="UP000197025"/>
    </source>
</evidence>
<dbReference type="OrthoDB" id="9790745at2"/>
<protein>
    <submittedName>
        <fullName evidence="1">Uncharacterized conserved protein YeaO, DUF488 family</fullName>
    </submittedName>
</protein>
<dbReference type="InterPro" id="IPR052552">
    <property type="entry name" value="YeaO-like"/>
</dbReference>
<reference evidence="2" key="1">
    <citation type="submission" date="2017-06" db="EMBL/GenBank/DDBJ databases">
        <authorList>
            <person name="Varghese N."/>
            <person name="Submissions S."/>
        </authorList>
    </citation>
    <scope>NUCLEOTIDE SEQUENCE [LARGE SCALE GENOMIC DNA]</scope>
    <source>
        <strain evidence="2">JAD2</strain>
    </source>
</reference>
<dbReference type="PANTHER" id="PTHR36849:SF1">
    <property type="entry name" value="CYTOPLASMIC PROTEIN"/>
    <property type="match status" value="1"/>
</dbReference>
<accession>A0A212Q197</accession>
<dbReference type="Pfam" id="PF22752">
    <property type="entry name" value="DUF488-N3i"/>
    <property type="match status" value="1"/>
</dbReference>
<sequence>MIKVKRVYDPAEPDDGRRFLMDRLWPRGVKKEALRMDGWLREVAPSDRLRRWFGHDPKKWEEFRRRYFAELEAHPEAWQPLREAARAGNVTLLFSARDTSYNNAVALREFLEGKLTEPNDPSLQASGL</sequence>
<dbReference type="PANTHER" id="PTHR36849">
    <property type="entry name" value="CYTOPLASMIC PROTEIN-RELATED"/>
    <property type="match status" value="1"/>
</dbReference>
<gene>
    <name evidence="1" type="ORF">SAMN02746019_00023970</name>
</gene>
<proteinExistence type="predicted"/>
<organism evidence="1 2">
    <name type="scientific">Thermoflexus hugenholtzii JAD2</name>
    <dbReference type="NCBI Taxonomy" id="877466"/>
    <lineage>
        <taxon>Bacteria</taxon>
        <taxon>Bacillati</taxon>
        <taxon>Chloroflexota</taxon>
        <taxon>Thermoflexia</taxon>
        <taxon>Thermoflexales</taxon>
        <taxon>Thermoflexaceae</taxon>
        <taxon>Thermoflexus</taxon>
    </lineage>
</organism>
<name>A0A212Q197_9CHLR</name>
<keyword evidence="2" id="KW-1185">Reference proteome</keyword>
<dbReference type="RefSeq" id="WP_088570162.1">
    <property type="nucleotide sequence ID" value="NZ_FYEK01000003.1"/>
</dbReference>
<dbReference type="AlphaFoldDB" id="A0A212Q197"/>